<comment type="caution">
    <text evidence="1">The sequence shown here is derived from an EMBL/GenBank/DDBJ whole genome shotgun (WGS) entry which is preliminary data.</text>
</comment>
<name>A0A0R0D422_9GAMM</name>
<organism evidence="1 2">
    <name type="scientific">Stenotrophomonas ginsengisoli</name>
    <dbReference type="NCBI Taxonomy" id="336566"/>
    <lineage>
        <taxon>Bacteria</taxon>
        <taxon>Pseudomonadati</taxon>
        <taxon>Pseudomonadota</taxon>
        <taxon>Gammaproteobacteria</taxon>
        <taxon>Lysobacterales</taxon>
        <taxon>Lysobacteraceae</taxon>
        <taxon>Stenotrophomonas</taxon>
    </lineage>
</organism>
<evidence type="ECO:0000313" key="1">
    <source>
        <dbReference type="EMBL" id="KRG76176.1"/>
    </source>
</evidence>
<dbReference type="OrthoDB" id="5684171at2"/>
<keyword evidence="2" id="KW-1185">Reference proteome</keyword>
<dbReference type="AlphaFoldDB" id="A0A0R0D422"/>
<evidence type="ECO:0000313" key="2">
    <source>
        <dbReference type="Proteomes" id="UP000050956"/>
    </source>
</evidence>
<dbReference type="EMBL" id="LDJM01000025">
    <property type="protein sequence ID" value="KRG76176.1"/>
    <property type="molecule type" value="Genomic_DNA"/>
</dbReference>
<proteinExistence type="predicted"/>
<reference evidence="1 2" key="1">
    <citation type="submission" date="2015-05" db="EMBL/GenBank/DDBJ databases">
        <title>Genome sequencing and analysis of members of genus Stenotrophomonas.</title>
        <authorList>
            <person name="Patil P.P."/>
            <person name="Midha S."/>
            <person name="Patil P.B."/>
        </authorList>
    </citation>
    <scope>NUCLEOTIDE SEQUENCE [LARGE SCALE GENOMIC DNA]</scope>
    <source>
        <strain evidence="1 2">DSM 24757</strain>
    </source>
</reference>
<dbReference type="Pfam" id="PF12441">
    <property type="entry name" value="CopG_antitoxin"/>
    <property type="match status" value="1"/>
</dbReference>
<dbReference type="RefSeq" id="WP_057638198.1">
    <property type="nucleotide sequence ID" value="NZ_LDJM01000025.1"/>
</dbReference>
<gene>
    <name evidence="1" type="ORF">ABB30_10180</name>
</gene>
<protein>
    <submittedName>
        <fullName evidence="1">Uncharacterized protein</fullName>
    </submittedName>
</protein>
<dbReference type="InterPro" id="IPR022148">
    <property type="entry name" value="CopG_antitoxin"/>
</dbReference>
<dbReference type="Proteomes" id="UP000050956">
    <property type="component" value="Unassembled WGS sequence"/>
</dbReference>
<dbReference type="PATRIC" id="fig|336566.3.peg.1454"/>
<sequence length="122" mass="13756">MNTRTHDEAINEKWENGEYGRSDEHVVVASDAIHEAFNQGMAMKLVSIRLPATLIETLKMIAEHHGIAYQPMVRDLLTRFARSELQQIVADLDAKMRDAQSSDESSPPVQAFIERERMSACG</sequence>
<accession>A0A0R0D422</accession>